<gene>
    <name evidence="2" type="ORF">GCM10010249_31070</name>
</gene>
<feature type="signal peptide" evidence="1">
    <location>
        <begin position="1"/>
        <end position="25"/>
    </location>
</feature>
<reference evidence="2" key="2">
    <citation type="submission" date="2020-09" db="EMBL/GenBank/DDBJ databases">
        <authorList>
            <person name="Sun Q."/>
            <person name="Ohkuma M."/>
        </authorList>
    </citation>
    <scope>NUCLEOTIDE SEQUENCE</scope>
    <source>
        <strain evidence="2">JCM 4335</strain>
    </source>
</reference>
<reference evidence="2" key="1">
    <citation type="journal article" date="2014" name="Int. J. Syst. Evol. Microbiol.">
        <title>Complete genome sequence of Corynebacterium casei LMG S-19264T (=DSM 44701T), isolated from a smear-ripened cheese.</title>
        <authorList>
            <consortium name="US DOE Joint Genome Institute (JGI-PGF)"/>
            <person name="Walter F."/>
            <person name="Albersmeier A."/>
            <person name="Kalinowski J."/>
            <person name="Ruckert C."/>
        </authorList>
    </citation>
    <scope>NUCLEOTIDE SEQUENCE</scope>
    <source>
        <strain evidence="2">JCM 4335</strain>
    </source>
</reference>
<evidence type="ECO:0008006" key="4">
    <source>
        <dbReference type="Google" id="ProtNLM"/>
    </source>
</evidence>
<evidence type="ECO:0000256" key="1">
    <source>
        <dbReference type="SAM" id="SignalP"/>
    </source>
</evidence>
<dbReference type="RefSeq" id="WP_189534052.1">
    <property type="nucleotide sequence ID" value="NZ_BMSV01000005.1"/>
</dbReference>
<evidence type="ECO:0000313" key="3">
    <source>
        <dbReference type="Proteomes" id="UP000654123"/>
    </source>
</evidence>
<name>A0A918B0H6_9ACTN</name>
<organism evidence="2 3">
    <name type="scientific">Streptomyces roseolilacinus</name>
    <dbReference type="NCBI Taxonomy" id="66904"/>
    <lineage>
        <taxon>Bacteria</taxon>
        <taxon>Bacillati</taxon>
        <taxon>Actinomycetota</taxon>
        <taxon>Actinomycetes</taxon>
        <taxon>Kitasatosporales</taxon>
        <taxon>Streptomycetaceae</taxon>
        <taxon>Streptomyces</taxon>
    </lineage>
</organism>
<proteinExistence type="predicted"/>
<dbReference type="AlphaFoldDB" id="A0A918B0H6"/>
<keyword evidence="3" id="KW-1185">Reference proteome</keyword>
<evidence type="ECO:0000313" key="2">
    <source>
        <dbReference type="EMBL" id="GGQ10154.1"/>
    </source>
</evidence>
<dbReference type="Proteomes" id="UP000654123">
    <property type="component" value="Unassembled WGS sequence"/>
</dbReference>
<keyword evidence="1" id="KW-0732">Signal</keyword>
<feature type="chain" id="PRO_5039724548" description="Secreted protein" evidence="1">
    <location>
        <begin position="26"/>
        <end position="176"/>
    </location>
</feature>
<accession>A0A918B0H6</accession>
<dbReference type="EMBL" id="BMSV01000005">
    <property type="protein sequence ID" value="GGQ10154.1"/>
    <property type="molecule type" value="Genomic_DNA"/>
</dbReference>
<comment type="caution">
    <text evidence="2">The sequence shown here is derived from an EMBL/GenBank/DDBJ whole genome shotgun (WGS) entry which is preliminary data.</text>
</comment>
<sequence length="176" mass="18177">MAVSRSWKRSAALAVGASLTASALAAAPADAAPSPLLQCQGTESTTYDPTVVFRPRDVDITVEGRFDSCVGGAGEVTSGAYGERFTLHVGCNNLLDGFQDRRTFTWSTGDSSVAAVTGTTNAVAGQVITTITGTVVQGRHQGRSVLQVITLPQPDLLLCFTTGLRGATGVTTLTLT</sequence>
<protein>
    <recommendedName>
        <fullName evidence="4">Secreted protein</fullName>
    </recommendedName>
</protein>